<proteinExistence type="predicted"/>
<evidence type="ECO:0000313" key="2">
    <source>
        <dbReference type="EMBL" id="OQU88082.1"/>
    </source>
</evidence>
<name>A0A1W0W142_SORBI</name>
<feature type="region of interest" description="Disordered" evidence="1">
    <location>
        <begin position="40"/>
        <end position="95"/>
    </location>
</feature>
<keyword evidence="3" id="KW-1185">Reference proteome</keyword>
<evidence type="ECO:0000313" key="3">
    <source>
        <dbReference type="Proteomes" id="UP000000768"/>
    </source>
</evidence>
<reference evidence="2 3" key="1">
    <citation type="journal article" date="2009" name="Nature">
        <title>The Sorghum bicolor genome and the diversification of grasses.</title>
        <authorList>
            <person name="Paterson A.H."/>
            <person name="Bowers J.E."/>
            <person name="Bruggmann R."/>
            <person name="Dubchak I."/>
            <person name="Grimwood J."/>
            <person name="Gundlach H."/>
            <person name="Haberer G."/>
            <person name="Hellsten U."/>
            <person name="Mitros T."/>
            <person name="Poliakov A."/>
            <person name="Schmutz J."/>
            <person name="Spannagl M."/>
            <person name="Tang H."/>
            <person name="Wang X."/>
            <person name="Wicker T."/>
            <person name="Bharti A.K."/>
            <person name="Chapman J."/>
            <person name="Feltus F.A."/>
            <person name="Gowik U."/>
            <person name="Grigoriev I.V."/>
            <person name="Lyons E."/>
            <person name="Maher C.A."/>
            <person name="Martis M."/>
            <person name="Narechania A."/>
            <person name="Otillar R.P."/>
            <person name="Penning B.W."/>
            <person name="Salamov A.A."/>
            <person name="Wang Y."/>
            <person name="Zhang L."/>
            <person name="Carpita N.C."/>
            <person name="Freeling M."/>
            <person name="Gingle A.R."/>
            <person name="Hash C.T."/>
            <person name="Keller B."/>
            <person name="Klein P."/>
            <person name="Kresovich S."/>
            <person name="McCann M.C."/>
            <person name="Ming R."/>
            <person name="Peterson D.G."/>
            <person name="Mehboob-ur-Rahman"/>
            <person name="Ware D."/>
            <person name="Westhoff P."/>
            <person name="Mayer K.F."/>
            <person name="Messing J."/>
            <person name="Rokhsar D.S."/>
        </authorList>
    </citation>
    <scope>NUCLEOTIDE SEQUENCE [LARGE SCALE GENOMIC DNA]</scope>
    <source>
        <strain evidence="3">cv. BTx623</strain>
    </source>
</reference>
<feature type="compositionally biased region" description="Basic residues" evidence="1">
    <location>
        <begin position="71"/>
        <end position="95"/>
    </location>
</feature>
<dbReference type="InParanoid" id="A0A1W0W142"/>
<organism evidence="2 3">
    <name type="scientific">Sorghum bicolor</name>
    <name type="common">Sorghum</name>
    <name type="synonym">Sorghum vulgare</name>
    <dbReference type="NCBI Taxonomy" id="4558"/>
    <lineage>
        <taxon>Eukaryota</taxon>
        <taxon>Viridiplantae</taxon>
        <taxon>Streptophyta</taxon>
        <taxon>Embryophyta</taxon>
        <taxon>Tracheophyta</taxon>
        <taxon>Spermatophyta</taxon>
        <taxon>Magnoliopsida</taxon>
        <taxon>Liliopsida</taxon>
        <taxon>Poales</taxon>
        <taxon>Poaceae</taxon>
        <taxon>PACMAD clade</taxon>
        <taxon>Panicoideae</taxon>
        <taxon>Andropogonodae</taxon>
        <taxon>Andropogoneae</taxon>
        <taxon>Sorghinae</taxon>
        <taxon>Sorghum</taxon>
    </lineage>
</organism>
<gene>
    <name evidence="2" type="ORF">SORBI_3003G395450</name>
</gene>
<dbReference type="Gramene" id="OQU88082">
    <property type="protein sequence ID" value="OQU88082"/>
    <property type="gene ID" value="SORBI_3003G395450"/>
</dbReference>
<sequence>MNALIFFLHHPITEPGLFAILTDWTRLGCLIIICQCHVPDRRRPRRPPNPSGKPEPHKHPAPICQTPASARNRRKKISWLSRRRKGRRRGKKRIS</sequence>
<dbReference type="Proteomes" id="UP000000768">
    <property type="component" value="Chromosome 3"/>
</dbReference>
<reference evidence="3" key="2">
    <citation type="journal article" date="2018" name="Plant J.">
        <title>The Sorghum bicolor reference genome: improved assembly, gene annotations, a transcriptome atlas, and signatures of genome organization.</title>
        <authorList>
            <person name="McCormick R.F."/>
            <person name="Truong S.K."/>
            <person name="Sreedasyam A."/>
            <person name="Jenkins J."/>
            <person name="Shu S."/>
            <person name="Sims D."/>
            <person name="Kennedy M."/>
            <person name="Amirebrahimi M."/>
            <person name="Weers B.D."/>
            <person name="McKinley B."/>
            <person name="Mattison A."/>
            <person name="Morishige D.T."/>
            <person name="Grimwood J."/>
            <person name="Schmutz J."/>
            <person name="Mullet J.E."/>
        </authorList>
    </citation>
    <scope>NUCLEOTIDE SEQUENCE [LARGE SCALE GENOMIC DNA]</scope>
    <source>
        <strain evidence="3">cv. BTx623</strain>
    </source>
</reference>
<protein>
    <submittedName>
        <fullName evidence="2">Uncharacterized protein</fullName>
    </submittedName>
</protein>
<evidence type="ECO:0000256" key="1">
    <source>
        <dbReference type="SAM" id="MobiDB-lite"/>
    </source>
</evidence>
<accession>A0A1W0W142</accession>
<dbReference type="AlphaFoldDB" id="A0A1W0W142"/>
<dbReference type="EMBL" id="CM000762">
    <property type="protein sequence ID" value="OQU88082.1"/>
    <property type="molecule type" value="Genomic_DNA"/>
</dbReference>